<evidence type="ECO:0000313" key="2">
    <source>
        <dbReference type="Proteomes" id="UP000192016"/>
    </source>
</evidence>
<accession>A0AAJ6MID0</accession>
<organism evidence="1 2">
    <name type="scientific">Lactococcus lactis subsp. cremoris</name>
    <name type="common">Streptococcus cremoris</name>
    <dbReference type="NCBI Taxonomy" id="1359"/>
    <lineage>
        <taxon>Bacteria</taxon>
        <taxon>Bacillati</taxon>
        <taxon>Bacillota</taxon>
        <taxon>Bacilli</taxon>
        <taxon>Lactobacillales</taxon>
        <taxon>Streptococcaceae</taxon>
        <taxon>Lactococcus</taxon>
    </lineage>
</organism>
<dbReference type="EMBL" id="CP015907">
    <property type="protein sequence ID" value="WOW94083.1"/>
    <property type="molecule type" value="Genomic_DNA"/>
</dbReference>
<reference evidence="1 2" key="1">
    <citation type="journal article" date="2017" name="BMC Genomics">
        <title>Comparative and functional genomics of the Lactococcus lactis taxon; insights into evolution and niche adaptation.</title>
        <authorList>
            <person name="Kelleher P."/>
            <person name="Bottacini F."/>
            <person name="Mahony J."/>
            <person name="Kilcawley K.N."/>
            <person name="van Sinderen D."/>
        </authorList>
    </citation>
    <scope>NUCLEOTIDE SEQUENCE [LARGE SCALE GENOMIC DNA]</scope>
    <source>
        <strain evidence="1 2">UC109</strain>
    </source>
</reference>
<sequence>MKKTTDKSVSSFSFLSVKNKCNHYHTILPKIILFIHKYLCKIEENMLE</sequence>
<evidence type="ECO:0000313" key="1">
    <source>
        <dbReference type="EMBL" id="WOW94083.1"/>
    </source>
</evidence>
<gene>
    <name evidence="1" type="ORF">LLUC109_02860</name>
</gene>
<proteinExistence type="predicted"/>
<dbReference type="AlphaFoldDB" id="A0AAJ6MID0"/>
<protein>
    <submittedName>
        <fullName evidence="1">Uncharacterized protein</fullName>
    </submittedName>
</protein>
<name>A0AAJ6MID0_LACLC</name>
<dbReference type="RefSeq" id="WP_187287151.1">
    <property type="nucleotide sequence ID" value="NZ_CP015894.2"/>
</dbReference>
<dbReference type="Proteomes" id="UP000192016">
    <property type="component" value="Chromosome"/>
</dbReference>